<organism evidence="1">
    <name type="scientific">Pseudomonas phage Lyrsu03</name>
    <dbReference type="NCBI Taxonomy" id="3138537"/>
    <lineage>
        <taxon>Viruses</taxon>
    </lineage>
</organism>
<reference evidence="1" key="1">
    <citation type="journal article" date="2024" name="J. Gen. Virol.">
        <title>Novel phages of Pseudomonas syringae unveil numerous potential auxiliary metabolic genes.</title>
        <authorList>
            <person name="Feltin C."/>
            <person name="Garneau J.R."/>
            <person name="Morris C.E."/>
            <person name="Berard A."/>
            <person name="Torres-Barcelo C."/>
        </authorList>
    </citation>
    <scope>NUCLEOTIDE SEQUENCE</scope>
</reference>
<sequence>MPVDCTGKELKVGQTVVFVPRYASTKGLRVAKVSGFHPVMVELSDSSKTKRYPNELAIVEEAPNGEEEA</sequence>
<evidence type="ECO:0000313" key="1">
    <source>
        <dbReference type="EMBL" id="XAI69839.1"/>
    </source>
</evidence>
<name>A0AAU6W155_9VIRU</name>
<dbReference type="InterPro" id="IPR055629">
    <property type="entry name" value="DUF7205"/>
</dbReference>
<gene>
    <name evidence="1" type="ORF">Lyrsu03_00041</name>
</gene>
<dbReference type="Pfam" id="PF23835">
    <property type="entry name" value="DUF7205"/>
    <property type="match status" value="1"/>
</dbReference>
<accession>A0AAU6W155</accession>
<proteinExistence type="predicted"/>
<protein>
    <submittedName>
        <fullName evidence="1">Uncharacterized protein</fullName>
    </submittedName>
</protein>
<dbReference type="EMBL" id="PP179314">
    <property type="protein sequence ID" value="XAI69839.1"/>
    <property type="molecule type" value="Genomic_DNA"/>
</dbReference>